<dbReference type="AlphaFoldDB" id="A0A8H3XKB9"/>
<protein>
    <submittedName>
        <fullName evidence="14">Cytochrome P450</fullName>
    </submittedName>
</protein>
<dbReference type="InterPro" id="IPR017972">
    <property type="entry name" value="Cyt_P450_CS"/>
</dbReference>
<dbReference type="Proteomes" id="UP000439903">
    <property type="component" value="Unassembled WGS sequence"/>
</dbReference>
<comment type="cofactor">
    <cofactor evidence="1 11">
        <name>heme</name>
        <dbReference type="ChEBI" id="CHEBI:30413"/>
    </cofactor>
</comment>
<keyword evidence="4 11" id="KW-0349">Heme</keyword>
<evidence type="ECO:0000256" key="10">
    <source>
        <dbReference type="ARBA" id="ARBA00023136"/>
    </source>
</evidence>
<evidence type="ECO:0000256" key="5">
    <source>
        <dbReference type="ARBA" id="ARBA00022692"/>
    </source>
</evidence>
<evidence type="ECO:0000256" key="1">
    <source>
        <dbReference type="ARBA" id="ARBA00001971"/>
    </source>
</evidence>
<organism evidence="14 15">
    <name type="scientific">Gigaspora margarita</name>
    <dbReference type="NCBI Taxonomy" id="4874"/>
    <lineage>
        <taxon>Eukaryota</taxon>
        <taxon>Fungi</taxon>
        <taxon>Fungi incertae sedis</taxon>
        <taxon>Mucoromycota</taxon>
        <taxon>Glomeromycotina</taxon>
        <taxon>Glomeromycetes</taxon>
        <taxon>Diversisporales</taxon>
        <taxon>Gigasporaceae</taxon>
        <taxon>Gigaspora</taxon>
    </lineage>
</organism>
<dbReference type="OrthoDB" id="1844152at2759"/>
<comment type="subcellular location">
    <subcellularLocation>
        <location evidence="2">Membrane</location>
    </subcellularLocation>
</comment>
<evidence type="ECO:0000256" key="4">
    <source>
        <dbReference type="ARBA" id="ARBA00022617"/>
    </source>
</evidence>
<comment type="caution">
    <text evidence="14">The sequence shown here is derived from an EMBL/GenBank/DDBJ whole genome shotgun (WGS) entry which is preliminary data.</text>
</comment>
<feature type="transmembrane region" description="Helical" evidence="13">
    <location>
        <begin position="6"/>
        <end position="25"/>
    </location>
</feature>
<sequence length="507" mass="59077">MIEALIVNIHIQSLILGLILASVFFKLTRKEIKLNEPPFVPYRFPIIGHTWSFLTDCEKLILESRKKYGESFSLYVFGQVITVVGKDSTQEVFVRDRDFNHIEATKPQLPLHYIFTYSPDMIKNGVVMKDWFTKKIDWLTTKLHSNIKAIDMYIGDCDEQKVIRDPVKVMRDIISIPFASVAFGDECCHYDDILDMFGNLTASVSKLIVIPPLLAFIHPWLHQQFVTIPYRFGWNPYSKYRETIIRRIRPVIEKRLNDRKRLGDDWVAPMDLLQIYLDNPRVTPDFDPNNVDINYIADSLGVYVFASMNTTSNRTATALYDLAWRKEYVQELYEEAQEIYKQCNGNELTSQDFNKMVKLDSFIKESFRNFDDILGLPHICIVKSIYTFKNGYQIPKGRVTFLNFLDTHYDEGIQGKDPMKFYAFRHLERNASATKIERNLTIFGDGKHSCPGRFMAVNQIKMVLHNVILKYNVTTETGKIPPKKYFGPVLNRVYDGLVFERRKDSLN</sequence>
<keyword evidence="5 13" id="KW-0812">Transmembrane</keyword>
<evidence type="ECO:0000256" key="13">
    <source>
        <dbReference type="SAM" id="Phobius"/>
    </source>
</evidence>
<dbReference type="Pfam" id="PF00067">
    <property type="entry name" value="p450"/>
    <property type="match status" value="1"/>
</dbReference>
<evidence type="ECO:0000256" key="9">
    <source>
        <dbReference type="ARBA" id="ARBA00023033"/>
    </source>
</evidence>
<dbReference type="PROSITE" id="PS00086">
    <property type="entry name" value="CYTOCHROME_P450"/>
    <property type="match status" value="1"/>
</dbReference>
<keyword evidence="10 13" id="KW-0472">Membrane</keyword>
<dbReference type="GO" id="GO:0020037">
    <property type="term" value="F:heme binding"/>
    <property type="evidence" value="ECO:0007669"/>
    <property type="project" value="InterPro"/>
</dbReference>
<dbReference type="GO" id="GO:0016705">
    <property type="term" value="F:oxidoreductase activity, acting on paired donors, with incorporation or reduction of molecular oxygen"/>
    <property type="evidence" value="ECO:0007669"/>
    <property type="project" value="InterPro"/>
</dbReference>
<dbReference type="SUPFAM" id="SSF48264">
    <property type="entry name" value="Cytochrome P450"/>
    <property type="match status" value="1"/>
</dbReference>
<evidence type="ECO:0000256" key="12">
    <source>
        <dbReference type="RuleBase" id="RU000461"/>
    </source>
</evidence>
<feature type="binding site" description="axial binding residue" evidence="11">
    <location>
        <position position="450"/>
    </location>
    <ligand>
        <name>heme</name>
        <dbReference type="ChEBI" id="CHEBI:30413"/>
    </ligand>
    <ligandPart>
        <name>Fe</name>
        <dbReference type="ChEBI" id="CHEBI:18248"/>
    </ligandPart>
</feature>
<keyword evidence="9 12" id="KW-0503">Monooxygenase</keyword>
<evidence type="ECO:0000256" key="3">
    <source>
        <dbReference type="ARBA" id="ARBA00010617"/>
    </source>
</evidence>
<dbReference type="PANTHER" id="PTHR46206:SF5">
    <property type="entry name" value="P450, PUTATIVE (EUROFUNG)-RELATED"/>
    <property type="match status" value="1"/>
</dbReference>
<keyword evidence="12" id="KW-0560">Oxidoreductase</keyword>
<evidence type="ECO:0000256" key="11">
    <source>
        <dbReference type="PIRSR" id="PIRSR602403-1"/>
    </source>
</evidence>
<dbReference type="InterPro" id="IPR036396">
    <property type="entry name" value="Cyt_P450_sf"/>
</dbReference>
<keyword evidence="6 11" id="KW-0479">Metal-binding</keyword>
<evidence type="ECO:0000256" key="2">
    <source>
        <dbReference type="ARBA" id="ARBA00004370"/>
    </source>
</evidence>
<evidence type="ECO:0000313" key="15">
    <source>
        <dbReference type="Proteomes" id="UP000439903"/>
    </source>
</evidence>
<comment type="similarity">
    <text evidence="3 12">Belongs to the cytochrome P450 family.</text>
</comment>
<evidence type="ECO:0000256" key="7">
    <source>
        <dbReference type="ARBA" id="ARBA00022989"/>
    </source>
</evidence>
<proteinExistence type="inferred from homology"/>
<dbReference type="GO" id="GO:0016020">
    <property type="term" value="C:membrane"/>
    <property type="evidence" value="ECO:0007669"/>
    <property type="project" value="UniProtKB-SubCell"/>
</dbReference>
<dbReference type="PANTHER" id="PTHR46206">
    <property type="entry name" value="CYTOCHROME P450"/>
    <property type="match status" value="1"/>
</dbReference>
<keyword evidence="7 13" id="KW-1133">Transmembrane helix</keyword>
<dbReference type="Gene3D" id="1.10.630.10">
    <property type="entry name" value="Cytochrome P450"/>
    <property type="match status" value="1"/>
</dbReference>
<keyword evidence="15" id="KW-1185">Reference proteome</keyword>
<dbReference type="CDD" id="cd11041">
    <property type="entry name" value="CYP503A1-like"/>
    <property type="match status" value="1"/>
</dbReference>
<gene>
    <name evidence="14" type="ORF">F8M41_025877</name>
</gene>
<evidence type="ECO:0000256" key="6">
    <source>
        <dbReference type="ARBA" id="ARBA00022723"/>
    </source>
</evidence>
<name>A0A8H3XKB9_GIGMA</name>
<dbReference type="InterPro" id="IPR002403">
    <property type="entry name" value="Cyt_P450_E_grp-IV"/>
</dbReference>
<dbReference type="GO" id="GO:0005506">
    <property type="term" value="F:iron ion binding"/>
    <property type="evidence" value="ECO:0007669"/>
    <property type="project" value="InterPro"/>
</dbReference>
<dbReference type="EMBL" id="WTPW01000946">
    <property type="protein sequence ID" value="KAF0468067.1"/>
    <property type="molecule type" value="Genomic_DNA"/>
</dbReference>
<evidence type="ECO:0000313" key="14">
    <source>
        <dbReference type="EMBL" id="KAF0468067.1"/>
    </source>
</evidence>
<accession>A0A8H3XKB9</accession>
<evidence type="ECO:0000256" key="8">
    <source>
        <dbReference type="ARBA" id="ARBA00023004"/>
    </source>
</evidence>
<keyword evidence="8 11" id="KW-0408">Iron</keyword>
<reference evidence="14 15" key="1">
    <citation type="journal article" date="2019" name="Environ. Microbiol.">
        <title>At the nexus of three kingdoms: the genome of the mycorrhizal fungus Gigaspora margarita provides insights into plant, endobacterial and fungal interactions.</title>
        <authorList>
            <person name="Venice F."/>
            <person name="Ghignone S."/>
            <person name="Salvioli di Fossalunga A."/>
            <person name="Amselem J."/>
            <person name="Novero M."/>
            <person name="Xianan X."/>
            <person name="Sedzielewska Toro K."/>
            <person name="Morin E."/>
            <person name="Lipzen A."/>
            <person name="Grigoriev I.V."/>
            <person name="Henrissat B."/>
            <person name="Martin F.M."/>
            <person name="Bonfante P."/>
        </authorList>
    </citation>
    <scope>NUCLEOTIDE SEQUENCE [LARGE SCALE GENOMIC DNA]</scope>
    <source>
        <strain evidence="14 15">BEG34</strain>
    </source>
</reference>
<dbReference type="PRINTS" id="PR00465">
    <property type="entry name" value="EP450IV"/>
</dbReference>
<dbReference type="GO" id="GO:0004497">
    <property type="term" value="F:monooxygenase activity"/>
    <property type="evidence" value="ECO:0007669"/>
    <property type="project" value="UniProtKB-KW"/>
</dbReference>
<dbReference type="InterPro" id="IPR001128">
    <property type="entry name" value="Cyt_P450"/>
</dbReference>